<geneLocation type="plasmid" evidence="1 2">
    <name>pY5S7-2</name>
</geneLocation>
<dbReference type="AlphaFoldDB" id="A0ABD8B2S6"/>
<name>A0ABD8B2S6_PAEAM</name>
<accession>A0ABD8B2S6</accession>
<dbReference type="RefSeq" id="WP_338709210.1">
    <property type="nucleotide sequence ID" value="NZ_CP145894.1"/>
</dbReference>
<dbReference type="Proteomes" id="UP001364764">
    <property type="component" value="Plasmid pY5S7-2"/>
</dbReference>
<organism evidence="1 2">
    <name type="scientific">Paenibacillus amylolyticus</name>
    <dbReference type="NCBI Taxonomy" id="1451"/>
    <lineage>
        <taxon>Bacteria</taxon>
        <taxon>Bacillati</taxon>
        <taxon>Bacillota</taxon>
        <taxon>Bacilli</taxon>
        <taxon>Bacillales</taxon>
        <taxon>Paenibacillaceae</taxon>
        <taxon>Paenibacillus</taxon>
    </lineage>
</organism>
<gene>
    <name evidence="1" type="ORF">V6668_32115</name>
</gene>
<keyword evidence="1" id="KW-0614">Plasmid</keyword>
<reference evidence="1 2" key="1">
    <citation type="submission" date="2024-02" db="EMBL/GenBank/DDBJ databases">
        <title>Complete sequences of two Paenibacillus sp. strains and one Lysinibacillus strain isolated from the environment on STAA medium highlight biotechnological potential.</title>
        <authorList>
            <person name="Attere S.A."/>
            <person name="Piche L.C."/>
            <person name="Intertaglia L."/>
            <person name="Lami R."/>
            <person name="Charette S.J."/>
            <person name="Vincent A.T."/>
        </authorList>
    </citation>
    <scope>NUCLEOTIDE SEQUENCE [LARGE SCALE GENOMIC DNA]</scope>
    <source>
        <strain evidence="1 2">Y5S-7</strain>
        <plasmid evidence="1 2">pY5S7-2</plasmid>
    </source>
</reference>
<dbReference type="GeneID" id="93480222"/>
<proteinExistence type="predicted"/>
<protein>
    <recommendedName>
        <fullName evidence="3">RNA polymerase sigma-70 region 4 domain-containing protein</fullName>
    </recommendedName>
</protein>
<dbReference type="EMBL" id="CP145894">
    <property type="protein sequence ID" value="WWP24121.1"/>
    <property type="molecule type" value="Genomic_DNA"/>
</dbReference>
<sequence>MKNNKLTNERQQILINVVKEAKEIGINLNEILSANMVTCLELLMGGKTYGEISSDLGITRERVRQLLTGPRKSALSIIRVNLVVYKKHLEQKQQSPNLSRDEIIYQIKSVSIDELYSAIDRLKKPALMNIYREIMNRK</sequence>
<evidence type="ECO:0000313" key="2">
    <source>
        <dbReference type="Proteomes" id="UP001364764"/>
    </source>
</evidence>
<evidence type="ECO:0008006" key="3">
    <source>
        <dbReference type="Google" id="ProtNLM"/>
    </source>
</evidence>
<evidence type="ECO:0000313" key="1">
    <source>
        <dbReference type="EMBL" id="WWP24121.1"/>
    </source>
</evidence>